<keyword evidence="1" id="KW-1133">Transmembrane helix</keyword>
<feature type="transmembrane region" description="Helical" evidence="1">
    <location>
        <begin position="213"/>
        <end position="232"/>
    </location>
</feature>
<feature type="signal peptide" evidence="2">
    <location>
        <begin position="1"/>
        <end position="34"/>
    </location>
</feature>
<dbReference type="RefSeq" id="WP_010265257.1">
    <property type="nucleotide sequence ID" value="NZ_JAVRET010000001.1"/>
</dbReference>
<reference evidence="4" key="1">
    <citation type="submission" date="2023-07" db="EMBL/GenBank/DDBJ databases">
        <title>30 novel species of actinomycetes from the DSMZ collection.</title>
        <authorList>
            <person name="Nouioui I."/>
        </authorList>
    </citation>
    <scope>NUCLEOTIDE SEQUENCE [LARGE SCALE GENOMIC DNA]</scope>
    <source>
        <strain evidence="4">DSM 41979</strain>
    </source>
</reference>
<dbReference type="EMBL" id="JAVRET010000001">
    <property type="protein sequence ID" value="MDT0407515.1"/>
    <property type="molecule type" value="Genomic_DNA"/>
</dbReference>
<gene>
    <name evidence="3" type="ORF">RM698_00390</name>
</gene>
<evidence type="ECO:0000313" key="4">
    <source>
        <dbReference type="Proteomes" id="UP001183610"/>
    </source>
</evidence>
<keyword evidence="2" id="KW-0732">Signal</keyword>
<evidence type="ECO:0000313" key="3">
    <source>
        <dbReference type="EMBL" id="MDT0407515.1"/>
    </source>
</evidence>
<feature type="chain" id="PRO_5045291887" evidence="2">
    <location>
        <begin position="35"/>
        <end position="252"/>
    </location>
</feature>
<name>A0ABU2QT46_9ACTN</name>
<keyword evidence="1" id="KW-0812">Transmembrane</keyword>
<protein>
    <submittedName>
        <fullName evidence="3">Tat (Twin-arginine translocation) pathway signal sequence</fullName>
    </submittedName>
</protein>
<dbReference type="Proteomes" id="UP001183610">
    <property type="component" value="Unassembled WGS sequence"/>
</dbReference>
<feature type="transmembrane region" description="Helical" evidence="1">
    <location>
        <begin position="111"/>
        <end position="132"/>
    </location>
</feature>
<sequence>MHSRALSALRRPGVLAALTATLLLAFFTAPNALARDTVNTSNVSPAFRSGFAAYWNAGDAEQPAGLRGTVDFWFRFHVVKAGVSALLLAAAVALGVVLWRRLRAREGRRALLVLSATGTGALGLFALVALMANVQGAAAPFSSLMPMLGADNATLAQVGERLAADPSGAHSPVLAAMIGDFATYHAVLAVAAALVALAAATATVLLRRRHAPRLAPAATALLTLAALVLAFANTTSAFDSPAALAAFTSGSW</sequence>
<proteinExistence type="predicted"/>
<accession>A0ABU2QT46</accession>
<comment type="caution">
    <text evidence="3">The sequence shown here is derived from an EMBL/GenBank/DDBJ whole genome shotgun (WGS) entry which is preliminary data.</text>
</comment>
<evidence type="ECO:0000256" key="2">
    <source>
        <dbReference type="SAM" id="SignalP"/>
    </source>
</evidence>
<organism evidence="3 4">
    <name type="scientific">Streptomyces evansiae</name>
    <dbReference type="NCBI Taxonomy" id="3075535"/>
    <lineage>
        <taxon>Bacteria</taxon>
        <taxon>Bacillati</taxon>
        <taxon>Actinomycetota</taxon>
        <taxon>Actinomycetes</taxon>
        <taxon>Kitasatosporales</taxon>
        <taxon>Streptomycetaceae</taxon>
        <taxon>Streptomyces</taxon>
    </lineage>
</organism>
<feature type="transmembrane region" description="Helical" evidence="1">
    <location>
        <begin position="81"/>
        <end position="99"/>
    </location>
</feature>
<evidence type="ECO:0000256" key="1">
    <source>
        <dbReference type="SAM" id="Phobius"/>
    </source>
</evidence>
<keyword evidence="4" id="KW-1185">Reference proteome</keyword>
<feature type="transmembrane region" description="Helical" evidence="1">
    <location>
        <begin position="182"/>
        <end position="206"/>
    </location>
</feature>
<keyword evidence="1" id="KW-0472">Membrane</keyword>